<dbReference type="InterPro" id="IPR001452">
    <property type="entry name" value="SH3_domain"/>
</dbReference>
<dbReference type="InterPro" id="IPR000219">
    <property type="entry name" value="DH_dom"/>
</dbReference>
<feature type="domain" description="SH3" evidence="5">
    <location>
        <begin position="849"/>
        <end position="910"/>
    </location>
</feature>
<evidence type="ECO:0000256" key="1">
    <source>
        <dbReference type="ARBA" id="ARBA00022443"/>
    </source>
</evidence>
<dbReference type="EMBL" id="JAFJMO010000003">
    <property type="protein sequence ID" value="KAJ8281975.1"/>
    <property type="molecule type" value="Genomic_DNA"/>
</dbReference>
<dbReference type="Gene3D" id="1.20.900.10">
    <property type="entry name" value="Dbl homology (DH) domain"/>
    <property type="match status" value="1"/>
</dbReference>
<feature type="compositionally biased region" description="Basic and acidic residues" evidence="4">
    <location>
        <begin position="403"/>
        <end position="415"/>
    </location>
</feature>
<accession>A0A9Q1DUD8</accession>
<dbReference type="Pfam" id="PF00018">
    <property type="entry name" value="SH3_1"/>
    <property type="match status" value="1"/>
</dbReference>
<dbReference type="SUPFAM" id="SSF48065">
    <property type="entry name" value="DBL homology domain (DH-domain)"/>
    <property type="match status" value="1"/>
</dbReference>
<dbReference type="PANTHER" id="PTHR12845:SF7">
    <property type="entry name" value="RHO GUANINE NUCLEOTIDE EXCHANGE FACTOR 15"/>
    <property type="match status" value="1"/>
</dbReference>
<keyword evidence="9" id="KW-1185">Reference proteome</keyword>
<organism evidence="8 9">
    <name type="scientific">Conger conger</name>
    <name type="common">Conger eel</name>
    <name type="synonym">Muraena conger</name>
    <dbReference type="NCBI Taxonomy" id="82655"/>
    <lineage>
        <taxon>Eukaryota</taxon>
        <taxon>Metazoa</taxon>
        <taxon>Chordata</taxon>
        <taxon>Craniata</taxon>
        <taxon>Vertebrata</taxon>
        <taxon>Euteleostomi</taxon>
        <taxon>Actinopterygii</taxon>
        <taxon>Neopterygii</taxon>
        <taxon>Teleostei</taxon>
        <taxon>Anguilliformes</taxon>
        <taxon>Congridae</taxon>
        <taxon>Conger</taxon>
    </lineage>
</organism>
<dbReference type="PROSITE" id="PS50003">
    <property type="entry name" value="PH_DOMAIN"/>
    <property type="match status" value="1"/>
</dbReference>
<dbReference type="Proteomes" id="UP001152803">
    <property type="component" value="Unassembled WGS sequence"/>
</dbReference>
<keyword evidence="2" id="KW-0344">Guanine-nucleotide releasing factor</keyword>
<feature type="compositionally biased region" description="Acidic residues" evidence="4">
    <location>
        <begin position="220"/>
        <end position="250"/>
    </location>
</feature>
<sequence length="943" mass="106468">MSLPQPAPRSQIPMAPKPVPKPRPPIPSKPSPNGSDCPTVPKKCSETRSSGKVKRIVSKFTEQGNMAGGGGTEGARLKRGFKRFPTIKPKPQGRSKMGEQPPPLPLKNRNRSMKRVATEPSEVVPEQGESMTVSVRDEGRRSAPDGREVLGEVQMDGGVESEAEQDLDITSSLHCEKDCSCLCHLERPGMRLVWVPVEAEDDEVDGTMEEGEINSGQSEGETESGTGEETEEEEEEEEGEVEEEEEEEIGESGSSGLEEGEGSQLGRAKKEKFQKVLGIMTPVLNALQGWNNPCLGEQRTCSQPSLTGRPRVLNLPVFHGASLCPSPPLRNGLPCTARPPCSVLLTAVCCVARACLRDCPKVPFFPRPPPPPPKTGQEVRRLSDQSLQSTQQRRDIEEDGGSDSEREEQHRDPKNLLRGLSVDLKSQLLDEPLYQTYRDTVIHKEIKRQTVCRNISKASVDFQMDWGVRRGTDPERRGTASSTQNTLWQQLPSVRDSGILETLSPVQRQHQESMFEVLTSEASYLRSLRVLIDHFMESRDLEDTLIIREKKILFSNIVRVCETSESFLTDLEERIEKSVLITDICDIIYYHAQHKFPVYIDYVRNQIYQEKTYTTLMQKNGQFSAVIARLQESPQCQRLPFMSFLLLPFQRITRIKMLIENILKRTQEGTKEEETTSKALAAVSKIIEECNSEVGKMRQMEELIHIAQTLEFDKMKAIPVVSKNRFLVKRGEVQEMAKGATLFRSRFTPIFLFLFNDLLILTSKKSSERYVVIDHAHRSLVQVKDFDEASAGPGFDNCFSLILLENHQNRLSERLLKVPTQSDKDRWMAAFPDPDEPEGDRDEAVYEEVDCPQVQCIEQYIAQQGDELTLEPTEIVNVIRKGNEGWYEGIRLSDGQKGWFPVGNVLEITNEHVRRRNLRERYRVIHAAGMMSHGLKSKSMPGK</sequence>
<feature type="compositionally biased region" description="Pro residues" evidence="4">
    <location>
        <begin position="363"/>
        <end position="374"/>
    </location>
</feature>
<dbReference type="SMART" id="SM00326">
    <property type="entry name" value="SH3"/>
    <property type="match status" value="1"/>
</dbReference>
<dbReference type="InterPro" id="IPR047270">
    <property type="entry name" value="PH_ephexin"/>
</dbReference>
<evidence type="ECO:0000259" key="7">
    <source>
        <dbReference type="PROSITE" id="PS50010"/>
    </source>
</evidence>
<dbReference type="PROSITE" id="PS50002">
    <property type="entry name" value="SH3"/>
    <property type="match status" value="1"/>
</dbReference>
<feature type="region of interest" description="Disordered" evidence="4">
    <location>
        <begin position="363"/>
        <end position="417"/>
    </location>
</feature>
<dbReference type="InterPro" id="IPR047271">
    <property type="entry name" value="Ephexin-like"/>
</dbReference>
<feature type="compositionally biased region" description="Basic and acidic residues" evidence="4">
    <location>
        <begin position="135"/>
        <end position="148"/>
    </location>
</feature>
<feature type="region of interest" description="Disordered" evidence="4">
    <location>
        <begin position="1"/>
        <end position="148"/>
    </location>
</feature>
<evidence type="ECO:0000256" key="3">
    <source>
        <dbReference type="PROSITE-ProRule" id="PRU00192"/>
    </source>
</evidence>
<dbReference type="InterPro" id="IPR001849">
    <property type="entry name" value="PH_domain"/>
</dbReference>
<dbReference type="SUPFAM" id="SSF50044">
    <property type="entry name" value="SH3-domain"/>
    <property type="match status" value="1"/>
</dbReference>
<dbReference type="InterPro" id="IPR035899">
    <property type="entry name" value="DBL_dom_sf"/>
</dbReference>
<dbReference type="OrthoDB" id="27593at2759"/>
<dbReference type="CDD" id="cd01221">
    <property type="entry name" value="PH_ephexin"/>
    <property type="match status" value="1"/>
</dbReference>
<feature type="domain" description="PH" evidence="6">
    <location>
        <begin position="726"/>
        <end position="836"/>
    </location>
</feature>
<evidence type="ECO:0000313" key="8">
    <source>
        <dbReference type="EMBL" id="KAJ8281975.1"/>
    </source>
</evidence>
<gene>
    <name evidence="8" type="ORF">COCON_G00044940</name>
</gene>
<reference evidence="8" key="1">
    <citation type="journal article" date="2023" name="Science">
        <title>Genome structures resolve the early diversification of teleost fishes.</title>
        <authorList>
            <person name="Parey E."/>
            <person name="Louis A."/>
            <person name="Montfort J."/>
            <person name="Bouchez O."/>
            <person name="Roques C."/>
            <person name="Iampietro C."/>
            <person name="Lluch J."/>
            <person name="Castinel A."/>
            <person name="Donnadieu C."/>
            <person name="Desvignes T."/>
            <person name="Floi Bucao C."/>
            <person name="Jouanno E."/>
            <person name="Wen M."/>
            <person name="Mejri S."/>
            <person name="Dirks R."/>
            <person name="Jansen H."/>
            <person name="Henkel C."/>
            <person name="Chen W.J."/>
            <person name="Zahm M."/>
            <person name="Cabau C."/>
            <person name="Klopp C."/>
            <person name="Thompson A.W."/>
            <person name="Robinson-Rechavi M."/>
            <person name="Braasch I."/>
            <person name="Lecointre G."/>
            <person name="Bobe J."/>
            <person name="Postlethwait J.H."/>
            <person name="Berthelot C."/>
            <person name="Roest Crollius H."/>
            <person name="Guiguen Y."/>
        </authorList>
    </citation>
    <scope>NUCLEOTIDE SEQUENCE</scope>
    <source>
        <strain evidence="8">Concon-B</strain>
    </source>
</reference>
<evidence type="ECO:0000256" key="4">
    <source>
        <dbReference type="SAM" id="MobiDB-lite"/>
    </source>
</evidence>
<feature type="region of interest" description="Disordered" evidence="4">
    <location>
        <begin position="209"/>
        <end position="268"/>
    </location>
</feature>
<comment type="caution">
    <text evidence="8">The sequence shown here is derived from an EMBL/GenBank/DDBJ whole genome shotgun (WGS) entry which is preliminary data.</text>
</comment>
<dbReference type="Pfam" id="PF00621">
    <property type="entry name" value="RhoGEF"/>
    <property type="match status" value="1"/>
</dbReference>
<dbReference type="GO" id="GO:0005085">
    <property type="term" value="F:guanyl-nucleotide exchange factor activity"/>
    <property type="evidence" value="ECO:0007669"/>
    <property type="project" value="UniProtKB-KW"/>
</dbReference>
<dbReference type="PROSITE" id="PS50010">
    <property type="entry name" value="DH_2"/>
    <property type="match status" value="1"/>
</dbReference>
<dbReference type="CDD" id="cd11793">
    <property type="entry name" value="SH3_ephexin1_like"/>
    <property type="match status" value="1"/>
</dbReference>
<dbReference type="Gene3D" id="2.30.29.30">
    <property type="entry name" value="Pleckstrin-homology domain (PH domain)/Phosphotyrosine-binding domain (PTB)"/>
    <property type="match status" value="1"/>
</dbReference>
<dbReference type="FunFam" id="1.20.900.10:FF:000007">
    <property type="entry name" value="rho guanine nucleotide exchange factor 19"/>
    <property type="match status" value="1"/>
</dbReference>
<name>A0A9Q1DUD8_CONCO</name>
<dbReference type="SUPFAM" id="SSF50729">
    <property type="entry name" value="PH domain-like"/>
    <property type="match status" value="1"/>
</dbReference>
<dbReference type="AlphaFoldDB" id="A0A9Q1DUD8"/>
<keyword evidence="1 3" id="KW-0728">SH3 domain</keyword>
<evidence type="ECO:0000256" key="2">
    <source>
        <dbReference type="ARBA" id="ARBA00022658"/>
    </source>
</evidence>
<dbReference type="InterPro" id="IPR011993">
    <property type="entry name" value="PH-like_dom_sf"/>
</dbReference>
<protein>
    <recommendedName>
        <fullName evidence="10">Rho guanine nucleotide exchange factor 15</fullName>
    </recommendedName>
</protein>
<feature type="domain" description="DH" evidence="7">
    <location>
        <begin position="509"/>
        <end position="693"/>
    </location>
</feature>
<evidence type="ECO:0000313" key="9">
    <source>
        <dbReference type="Proteomes" id="UP001152803"/>
    </source>
</evidence>
<dbReference type="CDD" id="cd00160">
    <property type="entry name" value="RhoGEF"/>
    <property type="match status" value="1"/>
</dbReference>
<dbReference type="PANTHER" id="PTHR12845">
    <property type="entry name" value="GUANINE NUCLEOTIDE EXCHANGE FACTOR"/>
    <property type="match status" value="1"/>
</dbReference>
<dbReference type="InterPro" id="IPR036028">
    <property type="entry name" value="SH3-like_dom_sf"/>
</dbReference>
<dbReference type="Gene3D" id="2.30.30.40">
    <property type="entry name" value="SH3 Domains"/>
    <property type="match status" value="1"/>
</dbReference>
<evidence type="ECO:0000259" key="6">
    <source>
        <dbReference type="PROSITE" id="PS50003"/>
    </source>
</evidence>
<feature type="compositionally biased region" description="Pro residues" evidence="4">
    <location>
        <begin position="15"/>
        <end position="30"/>
    </location>
</feature>
<proteinExistence type="predicted"/>
<dbReference type="SMART" id="SM00325">
    <property type="entry name" value="RhoGEF"/>
    <property type="match status" value="1"/>
</dbReference>
<evidence type="ECO:0008006" key="10">
    <source>
        <dbReference type="Google" id="ProtNLM"/>
    </source>
</evidence>
<evidence type="ECO:0000259" key="5">
    <source>
        <dbReference type="PROSITE" id="PS50002"/>
    </source>
</evidence>